<dbReference type="InterPro" id="IPR005471">
    <property type="entry name" value="Tscrpt_reg_IclR_N"/>
</dbReference>
<dbReference type="InterPro" id="IPR036390">
    <property type="entry name" value="WH_DNA-bd_sf"/>
</dbReference>
<dbReference type="InterPro" id="IPR050707">
    <property type="entry name" value="HTH_MetabolicPath_Reg"/>
</dbReference>
<evidence type="ECO:0000259" key="5">
    <source>
        <dbReference type="PROSITE" id="PS51078"/>
    </source>
</evidence>
<organism evidence="6 7">
    <name type="scientific">Pararoseomonas baculiformis</name>
    <dbReference type="NCBI Taxonomy" id="2820812"/>
    <lineage>
        <taxon>Bacteria</taxon>
        <taxon>Pseudomonadati</taxon>
        <taxon>Pseudomonadota</taxon>
        <taxon>Alphaproteobacteria</taxon>
        <taxon>Acetobacterales</taxon>
        <taxon>Acetobacteraceae</taxon>
        <taxon>Pararoseomonas</taxon>
    </lineage>
</organism>
<reference evidence="6 7" key="1">
    <citation type="submission" date="2021-03" db="EMBL/GenBank/DDBJ databases">
        <authorList>
            <person name="So Y."/>
        </authorList>
    </citation>
    <scope>NUCLEOTIDE SEQUENCE [LARGE SCALE GENOMIC DNA]</scope>
    <source>
        <strain evidence="6 7">SSH11</strain>
    </source>
</reference>
<dbReference type="Pfam" id="PF09339">
    <property type="entry name" value="HTH_IclR"/>
    <property type="match status" value="1"/>
</dbReference>
<dbReference type="PROSITE" id="PS51077">
    <property type="entry name" value="HTH_ICLR"/>
    <property type="match status" value="1"/>
</dbReference>
<dbReference type="InterPro" id="IPR029016">
    <property type="entry name" value="GAF-like_dom_sf"/>
</dbReference>
<dbReference type="Proteomes" id="UP000681594">
    <property type="component" value="Unassembled WGS sequence"/>
</dbReference>
<name>A0ABS4ADJ2_9PROT</name>
<dbReference type="Gene3D" id="1.10.10.10">
    <property type="entry name" value="Winged helix-like DNA-binding domain superfamily/Winged helix DNA-binding domain"/>
    <property type="match status" value="1"/>
</dbReference>
<keyword evidence="7" id="KW-1185">Reference proteome</keyword>
<dbReference type="InterPro" id="IPR014757">
    <property type="entry name" value="Tscrpt_reg_IclR_C"/>
</dbReference>
<dbReference type="PANTHER" id="PTHR30136:SF39">
    <property type="entry name" value="TRANSCRIPTIONAL REGULATORY PROTEIN"/>
    <property type="match status" value="1"/>
</dbReference>
<accession>A0ABS4ADJ2</accession>
<evidence type="ECO:0000259" key="4">
    <source>
        <dbReference type="PROSITE" id="PS51077"/>
    </source>
</evidence>
<keyword evidence="1" id="KW-0805">Transcription regulation</keyword>
<evidence type="ECO:0000313" key="6">
    <source>
        <dbReference type="EMBL" id="MBP0445084.1"/>
    </source>
</evidence>
<protein>
    <submittedName>
        <fullName evidence="6">IclR family transcriptional regulator</fullName>
    </submittedName>
</protein>
<keyword evidence="2" id="KW-0238">DNA-binding</keyword>
<feature type="domain" description="IclR-ED" evidence="5">
    <location>
        <begin position="80"/>
        <end position="234"/>
    </location>
</feature>
<dbReference type="EMBL" id="JAGIZB010000008">
    <property type="protein sequence ID" value="MBP0445084.1"/>
    <property type="molecule type" value="Genomic_DNA"/>
</dbReference>
<evidence type="ECO:0000256" key="3">
    <source>
        <dbReference type="ARBA" id="ARBA00023163"/>
    </source>
</evidence>
<evidence type="ECO:0000313" key="7">
    <source>
        <dbReference type="Proteomes" id="UP000681594"/>
    </source>
</evidence>
<gene>
    <name evidence="6" type="ORF">J8J14_09850</name>
</gene>
<dbReference type="PROSITE" id="PS51078">
    <property type="entry name" value="ICLR_ED"/>
    <property type="match status" value="1"/>
</dbReference>
<evidence type="ECO:0000256" key="2">
    <source>
        <dbReference type="ARBA" id="ARBA00023125"/>
    </source>
</evidence>
<dbReference type="Pfam" id="PF01614">
    <property type="entry name" value="IclR_C"/>
    <property type="match status" value="1"/>
</dbReference>
<feature type="domain" description="HTH iclR-type" evidence="4">
    <location>
        <begin position="19"/>
        <end position="79"/>
    </location>
</feature>
<dbReference type="PANTHER" id="PTHR30136">
    <property type="entry name" value="HELIX-TURN-HELIX TRANSCRIPTIONAL REGULATOR, ICLR FAMILY"/>
    <property type="match status" value="1"/>
</dbReference>
<dbReference type="SMART" id="SM00346">
    <property type="entry name" value="HTH_ICLR"/>
    <property type="match status" value="1"/>
</dbReference>
<proteinExistence type="predicted"/>
<evidence type="ECO:0000256" key="1">
    <source>
        <dbReference type="ARBA" id="ARBA00023015"/>
    </source>
</evidence>
<dbReference type="RefSeq" id="WP_209379336.1">
    <property type="nucleotide sequence ID" value="NZ_JAGIZB010000008.1"/>
</dbReference>
<dbReference type="InterPro" id="IPR036388">
    <property type="entry name" value="WH-like_DNA-bd_sf"/>
</dbReference>
<dbReference type="SUPFAM" id="SSF46785">
    <property type="entry name" value="Winged helix' DNA-binding domain"/>
    <property type="match status" value="1"/>
</dbReference>
<sequence>MARYQLRPLAQSSAPEGGVAAVDRALLLLAAFRQGDGALSLMELTARTGLVKSTALRLLASLQHFGFIQRRPEGYALGSEISRLQAVHAASFNLGDVVLPVLRTLSAQTKESATFYVRQGDQRLCLYRVDSPQPLRDHGRAGDLFPLDRGSGGRVLLAFSGAEGEIYDRIRRDKLIVLVSDRVPDLAGASAPVFEAGGGLAGSVTLIMPATRCQPSHGERVREAAIGLTRQLGGPVSLFDR</sequence>
<comment type="caution">
    <text evidence="6">The sequence shown here is derived from an EMBL/GenBank/DDBJ whole genome shotgun (WGS) entry which is preliminary data.</text>
</comment>
<dbReference type="Gene3D" id="3.30.450.40">
    <property type="match status" value="2"/>
</dbReference>
<dbReference type="SUPFAM" id="SSF55781">
    <property type="entry name" value="GAF domain-like"/>
    <property type="match status" value="1"/>
</dbReference>
<keyword evidence="3" id="KW-0804">Transcription</keyword>